<dbReference type="GO" id="GO:0005737">
    <property type="term" value="C:cytoplasm"/>
    <property type="evidence" value="ECO:0007669"/>
    <property type="project" value="UniProtKB-SubCell"/>
</dbReference>
<keyword evidence="3 6" id="KW-0645">Protease</keyword>
<dbReference type="GO" id="GO:0004252">
    <property type="term" value="F:serine-type endopeptidase activity"/>
    <property type="evidence" value="ECO:0007669"/>
    <property type="project" value="UniProtKB-UniRule"/>
</dbReference>
<dbReference type="EC" id="3.4.21.92" evidence="6"/>
<evidence type="ECO:0000313" key="8">
    <source>
        <dbReference type="EMBL" id="SIO49638.1"/>
    </source>
</evidence>
<keyword evidence="9" id="KW-1185">Reference proteome</keyword>
<dbReference type="GO" id="GO:0006515">
    <property type="term" value="P:protein quality control for misfolded or incompletely synthesized proteins"/>
    <property type="evidence" value="ECO:0007669"/>
    <property type="project" value="TreeGrafter"/>
</dbReference>
<comment type="similarity">
    <text evidence="1 6 7">Belongs to the peptidase S14 family.</text>
</comment>
<evidence type="ECO:0000256" key="1">
    <source>
        <dbReference type="ARBA" id="ARBA00007039"/>
    </source>
</evidence>
<dbReference type="CDD" id="cd07017">
    <property type="entry name" value="S14_ClpP_2"/>
    <property type="match status" value="1"/>
</dbReference>
<dbReference type="OrthoDB" id="9802800at2"/>
<comment type="subcellular location">
    <subcellularLocation>
        <location evidence="6">Cytoplasm</location>
    </subcellularLocation>
</comment>
<dbReference type="PANTHER" id="PTHR10381">
    <property type="entry name" value="ATP-DEPENDENT CLP PROTEASE PROTEOLYTIC SUBUNIT"/>
    <property type="match status" value="1"/>
</dbReference>
<accession>A0A1N6JZA9</accession>
<proteinExistence type="inferred from homology"/>
<dbReference type="GO" id="GO:0004176">
    <property type="term" value="F:ATP-dependent peptidase activity"/>
    <property type="evidence" value="ECO:0007669"/>
    <property type="project" value="InterPro"/>
</dbReference>
<keyword evidence="5 6" id="KW-0720">Serine protease</keyword>
<dbReference type="Pfam" id="PF00574">
    <property type="entry name" value="CLP_protease"/>
    <property type="match status" value="1"/>
</dbReference>
<dbReference type="SUPFAM" id="SSF52096">
    <property type="entry name" value="ClpP/crotonase"/>
    <property type="match status" value="1"/>
</dbReference>
<dbReference type="HAMAP" id="MF_00444">
    <property type="entry name" value="ClpP"/>
    <property type="match status" value="1"/>
</dbReference>
<comment type="subunit">
    <text evidence="6">Fourteen ClpP subunits assemble into 2 heptameric rings which stack back to back to give a disk-like structure with a central cavity, resembling the structure of eukaryotic proteasomes.</text>
</comment>
<dbReference type="PRINTS" id="PR00127">
    <property type="entry name" value="CLPPROTEASEP"/>
</dbReference>
<evidence type="ECO:0000256" key="3">
    <source>
        <dbReference type="ARBA" id="ARBA00022670"/>
    </source>
</evidence>
<evidence type="ECO:0000256" key="5">
    <source>
        <dbReference type="ARBA" id="ARBA00022825"/>
    </source>
</evidence>
<comment type="catalytic activity">
    <reaction evidence="6">
        <text>Hydrolysis of proteins to small peptides in the presence of ATP and magnesium. alpha-casein is the usual test substrate. In the absence of ATP, only oligopeptides shorter than five residues are hydrolyzed (such as succinyl-Leu-Tyr-|-NHMec, and Leu-Tyr-Leu-|-Tyr-Trp, in which cleavage of the -Tyr-|-Leu- and -Tyr-|-Trp bonds also occurs).</text>
        <dbReference type="EC" id="3.4.21.92"/>
    </reaction>
</comment>
<evidence type="ECO:0000256" key="6">
    <source>
        <dbReference type="HAMAP-Rule" id="MF_00444"/>
    </source>
</evidence>
<keyword evidence="4 6" id="KW-0378">Hydrolase</keyword>
<evidence type="ECO:0000256" key="2">
    <source>
        <dbReference type="ARBA" id="ARBA00022490"/>
    </source>
</evidence>
<feature type="active site" description="Nucleophile" evidence="6">
    <location>
        <position position="95"/>
    </location>
</feature>
<reference evidence="8 9" key="1">
    <citation type="submission" date="2016-11" db="EMBL/GenBank/DDBJ databases">
        <authorList>
            <person name="Jaros S."/>
            <person name="Januszkiewicz K."/>
            <person name="Wedrychowicz H."/>
        </authorList>
    </citation>
    <scope>NUCLEOTIDE SEQUENCE [LARGE SCALE GENOMIC DNA]</scope>
    <source>
        <strain evidence="8 9">DSM 24787</strain>
    </source>
</reference>
<dbReference type="Proteomes" id="UP000185003">
    <property type="component" value="Unassembled WGS sequence"/>
</dbReference>
<evidence type="ECO:0000313" key="9">
    <source>
        <dbReference type="Proteomes" id="UP000185003"/>
    </source>
</evidence>
<dbReference type="GO" id="GO:0009368">
    <property type="term" value="C:endopeptidase Clp complex"/>
    <property type="evidence" value="ECO:0007669"/>
    <property type="project" value="TreeGrafter"/>
</dbReference>
<comment type="function">
    <text evidence="6">Cleaves peptides in various proteins in a process that requires ATP hydrolysis. Has a chymotrypsin-like activity. Plays a major role in the degradation of misfolded proteins.</text>
</comment>
<dbReference type="STRING" id="536979.SAMN04488055_4752"/>
<dbReference type="PANTHER" id="PTHR10381:SF70">
    <property type="entry name" value="ATP-DEPENDENT CLP PROTEASE PROTEOLYTIC SUBUNIT"/>
    <property type="match status" value="1"/>
</dbReference>
<evidence type="ECO:0000256" key="4">
    <source>
        <dbReference type="ARBA" id="ARBA00022801"/>
    </source>
</evidence>
<dbReference type="InterPro" id="IPR023562">
    <property type="entry name" value="ClpP/TepA"/>
</dbReference>
<gene>
    <name evidence="6" type="primary">clpP</name>
    <name evidence="8" type="ORF">SAMN04488055_4752</name>
</gene>
<keyword evidence="2 6" id="KW-0963">Cytoplasm</keyword>
<dbReference type="EMBL" id="FSRA01000002">
    <property type="protein sequence ID" value="SIO49638.1"/>
    <property type="molecule type" value="Genomic_DNA"/>
</dbReference>
<dbReference type="GO" id="GO:0051117">
    <property type="term" value="F:ATPase binding"/>
    <property type="evidence" value="ECO:0007669"/>
    <property type="project" value="TreeGrafter"/>
</dbReference>
<organism evidence="8 9">
    <name type="scientific">Chitinophaga niabensis</name>
    <dbReference type="NCBI Taxonomy" id="536979"/>
    <lineage>
        <taxon>Bacteria</taxon>
        <taxon>Pseudomonadati</taxon>
        <taxon>Bacteroidota</taxon>
        <taxon>Chitinophagia</taxon>
        <taxon>Chitinophagales</taxon>
        <taxon>Chitinophagaceae</taxon>
        <taxon>Chitinophaga</taxon>
    </lineage>
</organism>
<dbReference type="Gene3D" id="3.90.226.10">
    <property type="entry name" value="2-enoyl-CoA Hydratase, Chain A, domain 1"/>
    <property type="match status" value="1"/>
</dbReference>
<sequence>MTIIPTVIDGATRGAYDIYSLLLKERIIFLGTAIDEHVANLIVAQLLYLDSENHYPIRLYINCPGGGVYAGLAIYDTMKMCKSPIATVSVGFTGSMGTFLLSSGTKGQRYALSHATVHMHPSGGGARGYTEDVRIAYQEQERLQNQIFYLMGRSSNHEREEIEEMFRRDKFMNAVEAKEYGLVDEVLGDVSDLPLRLN</sequence>
<dbReference type="AlphaFoldDB" id="A0A1N6JZA9"/>
<dbReference type="InterPro" id="IPR001907">
    <property type="entry name" value="ClpP"/>
</dbReference>
<protein>
    <recommendedName>
        <fullName evidence="6 7">ATP-dependent Clp protease proteolytic subunit</fullName>
        <ecNumber evidence="6">3.4.21.92</ecNumber>
    </recommendedName>
    <alternativeName>
        <fullName evidence="6">Endopeptidase Clp</fullName>
    </alternativeName>
</protein>
<evidence type="ECO:0000256" key="7">
    <source>
        <dbReference type="RuleBase" id="RU003567"/>
    </source>
</evidence>
<feature type="active site" evidence="6">
    <location>
        <position position="120"/>
    </location>
</feature>
<name>A0A1N6JZA9_9BACT</name>
<dbReference type="RefSeq" id="WP_074242053.1">
    <property type="nucleotide sequence ID" value="NZ_FSRA01000002.1"/>
</dbReference>
<dbReference type="InterPro" id="IPR029045">
    <property type="entry name" value="ClpP/crotonase-like_dom_sf"/>
</dbReference>